<dbReference type="RefSeq" id="WP_153272693.1">
    <property type="nucleotide sequence ID" value="NZ_CP043499.1"/>
</dbReference>
<organism evidence="2 3">
    <name type="scientific">Rhizobium grahamii</name>
    <dbReference type="NCBI Taxonomy" id="1120045"/>
    <lineage>
        <taxon>Bacteria</taxon>
        <taxon>Pseudomonadati</taxon>
        <taxon>Pseudomonadota</taxon>
        <taxon>Alphaproteobacteria</taxon>
        <taxon>Hyphomicrobiales</taxon>
        <taxon>Rhizobiaceae</taxon>
        <taxon>Rhizobium/Agrobacterium group</taxon>
        <taxon>Rhizobium</taxon>
    </lineage>
</organism>
<evidence type="ECO:0000256" key="1">
    <source>
        <dbReference type="SAM" id="Phobius"/>
    </source>
</evidence>
<feature type="transmembrane region" description="Helical" evidence="1">
    <location>
        <begin position="12"/>
        <end position="35"/>
    </location>
</feature>
<reference evidence="2 3" key="1">
    <citation type="submission" date="2019-08" db="EMBL/GenBank/DDBJ databases">
        <title>Prosopis cineraria nodule microbiome.</title>
        <authorList>
            <person name="Ali R."/>
            <person name="Chaluvadi S.R."/>
            <person name="Wang X."/>
        </authorList>
    </citation>
    <scope>NUCLEOTIDE SEQUENCE [LARGE SCALE GENOMIC DNA]</scope>
    <source>
        <strain evidence="2 3">BG7</strain>
        <plasmid evidence="2 3">unnamed</plasmid>
    </source>
</reference>
<keyword evidence="1" id="KW-0472">Membrane</keyword>
<dbReference type="OrthoDB" id="8403265at2"/>
<dbReference type="Proteomes" id="UP000326881">
    <property type="component" value="Plasmid unnamed"/>
</dbReference>
<keyword evidence="2" id="KW-0614">Plasmid</keyword>
<evidence type="ECO:0000313" key="3">
    <source>
        <dbReference type="Proteomes" id="UP000326881"/>
    </source>
</evidence>
<sequence>MPPLIRFMLTRLAIGFALGALTGIVVWAINLSQLYPPNLERWIAQSLFVYLFASTMGIGYLATSLFLDVE</sequence>
<keyword evidence="3" id="KW-1185">Reference proteome</keyword>
<evidence type="ECO:0000313" key="2">
    <source>
        <dbReference type="EMBL" id="QFY62706.1"/>
    </source>
</evidence>
<protein>
    <submittedName>
        <fullName evidence="2">Uncharacterized protein</fullName>
    </submittedName>
</protein>
<dbReference type="EMBL" id="CP043499">
    <property type="protein sequence ID" value="QFY62706.1"/>
    <property type="molecule type" value="Genomic_DNA"/>
</dbReference>
<geneLocation type="plasmid" evidence="2 3">
    <name>unnamed</name>
</geneLocation>
<name>A0A5Q0C9Y9_9HYPH</name>
<gene>
    <name evidence="2" type="ORF">FZ934_20210</name>
</gene>
<proteinExistence type="predicted"/>
<feature type="transmembrane region" description="Helical" evidence="1">
    <location>
        <begin position="47"/>
        <end position="67"/>
    </location>
</feature>
<dbReference type="AlphaFoldDB" id="A0A5Q0C9Y9"/>
<keyword evidence="1" id="KW-0812">Transmembrane</keyword>
<accession>A0A5Q0C9Y9</accession>
<dbReference type="KEGG" id="rgr:FZ934_20210"/>
<keyword evidence="1" id="KW-1133">Transmembrane helix</keyword>